<feature type="compositionally biased region" description="Polar residues" evidence="3">
    <location>
        <begin position="151"/>
        <end position="165"/>
    </location>
</feature>
<feature type="compositionally biased region" description="Polar residues" evidence="3">
    <location>
        <begin position="121"/>
        <end position="144"/>
    </location>
</feature>
<evidence type="ECO:0000256" key="1">
    <source>
        <dbReference type="ARBA" id="ARBA00004123"/>
    </source>
</evidence>
<dbReference type="PANTHER" id="PTHR22812">
    <property type="entry name" value="CHROMOBOX PROTEIN"/>
    <property type="match status" value="1"/>
</dbReference>
<dbReference type="EMBL" id="CAJOBC010119724">
    <property type="protein sequence ID" value="CAF4568494.1"/>
    <property type="molecule type" value="Genomic_DNA"/>
</dbReference>
<reference evidence="5" key="1">
    <citation type="submission" date="2021-02" db="EMBL/GenBank/DDBJ databases">
        <authorList>
            <person name="Nowell W R."/>
        </authorList>
    </citation>
    <scope>NUCLEOTIDE SEQUENCE</scope>
</reference>
<dbReference type="PROSITE" id="PS00598">
    <property type="entry name" value="CHROMO_1"/>
    <property type="match status" value="1"/>
</dbReference>
<dbReference type="PROSITE" id="PS50013">
    <property type="entry name" value="CHROMO_2"/>
    <property type="match status" value="1"/>
</dbReference>
<feature type="compositionally biased region" description="Basic and acidic residues" evidence="3">
    <location>
        <begin position="1"/>
        <end position="14"/>
    </location>
</feature>
<dbReference type="InterPro" id="IPR017984">
    <property type="entry name" value="Chromo_dom_subgr"/>
</dbReference>
<dbReference type="PRINTS" id="PR00504">
    <property type="entry name" value="CHROMODOMAIN"/>
</dbReference>
<keyword evidence="7" id="KW-1185">Reference proteome</keyword>
<evidence type="ECO:0000256" key="3">
    <source>
        <dbReference type="SAM" id="MobiDB-lite"/>
    </source>
</evidence>
<dbReference type="Proteomes" id="UP000663829">
    <property type="component" value="Unassembled WGS sequence"/>
</dbReference>
<comment type="caution">
    <text evidence="5">The sequence shown here is derived from an EMBL/GenBank/DDBJ whole genome shotgun (WGS) entry which is preliminary data.</text>
</comment>
<evidence type="ECO:0000259" key="4">
    <source>
        <dbReference type="PROSITE" id="PS50013"/>
    </source>
</evidence>
<dbReference type="CDD" id="cd00024">
    <property type="entry name" value="CD_CSD"/>
    <property type="match status" value="1"/>
</dbReference>
<dbReference type="SMART" id="SM00298">
    <property type="entry name" value="CHROMO"/>
    <property type="match status" value="1"/>
</dbReference>
<dbReference type="InterPro" id="IPR023779">
    <property type="entry name" value="Chromodomain_CS"/>
</dbReference>
<protein>
    <recommendedName>
        <fullName evidence="4">Chromo domain-containing protein</fullName>
    </recommendedName>
</protein>
<feature type="compositionally biased region" description="Polar residues" evidence="3">
    <location>
        <begin position="18"/>
        <end position="28"/>
    </location>
</feature>
<feature type="region of interest" description="Disordered" evidence="3">
    <location>
        <begin position="86"/>
        <end position="165"/>
    </location>
</feature>
<comment type="subcellular location">
    <subcellularLocation>
        <location evidence="1">Nucleus</location>
    </subcellularLocation>
</comment>
<evidence type="ECO:0000313" key="7">
    <source>
        <dbReference type="Proteomes" id="UP000663829"/>
    </source>
</evidence>
<dbReference type="Pfam" id="PF00385">
    <property type="entry name" value="Chromo"/>
    <property type="match status" value="1"/>
</dbReference>
<gene>
    <name evidence="5" type="ORF">GPM918_LOCUS45296</name>
    <name evidence="6" type="ORF">SRO942_LOCUS47668</name>
</gene>
<feature type="domain" description="Chromo" evidence="4">
    <location>
        <begin position="39"/>
        <end position="96"/>
    </location>
</feature>
<feature type="non-terminal residue" evidence="5">
    <location>
        <position position="1"/>
    </location>
</feature>
<evidence type="ECO:0000313" key="6">
    <source>
        <dbReference type="EMBL" id="CAF4568494.1"/>
    </source>
</evidence>
<keyword evidence="2" id="KW-0539">Nucleus</keyword>
<name>A0A816ECE8_9BILA</name>
<dbReference type="OrthoDB" id="433924at2759"/>
<organism evidence="5 7">
    <name type="scientific">Didymodactylos carnosus</name>
    <dbReference type="NCBI Taxonomy" id="1234261"/>
    <lineage>
        <taxon>Eukaryota</taxon>
        <taxon>Metazoa</taxon>
        <taxon>Spiralia</taxon>
        <taxon>Gnathifera</taxon>
        <taxon>Rotifera</taxon>
        <taxon>Eurotatoria</taxon>
        <taxon>Bdelloidea</taxon>
        <taxon>Philodinida</taxon>
        <taxon>Philodinidae</taxon>
        <taxon>Didymodactylos</taxon>
    </lineage>
</organism>
<dbReference type="InterPro" id="IPR000953">
    <property type="entry name" value="Chromo/chromo_shadow_dom"/>
</dbReference>
<dbReference type="InterPro" id="IPR016197">
    <property type="entry name" value="Chromo-like_dom_sf"/>
</dbReference>
<sequence>LHDVIKTKMSHPLENEDGNTNDSLSTPSPDVIILPEAQFIVEKIIGKRRRRGITEYFLKWQGYPESDNSWEPEGNIHPDLIEQFEKQDNTKQHIKPTVSSKKRKAKYDEQGNVSKKLVVTSDASNRTLITESHSSIYDDGQSQSQERRAPTTPTVSSSNEPGETT</sequence>
<dbReference type="Gene3D" id="2.40.50.40">
    <property type="match status" value="1"/>
</dbReference>
<evidence type="ECO:0000313" key="5">
    <source>
        <dbReference type="EMBL" id="CAF1647169.1"/>
    </source>
</evidence>
<feature type="region of interest" description="Disordered" evidence="3">
    <location>
        <begin position="1"/>
        <end position="29"/>
    </location>
</feature>
<dbReference type="AlphaFoldDB" id="A0A816ECE8"/>
<dbReference type="InterPro" id="IPR023780">
    <property type="entry name" value="Chromo_domain"/>
</dbReference>
<proteinExistence type="predicted"/>
<accession>A0A816ECE8</accession>
<feature type="non-terminal residue" evidence="5">
    <location>
        <position position="165"/>
    </location>
</feature>
<dbReference type="GO" id="GO:0005634">
    <property type="term" value="C:nucleus"/>
    <property type="evidence" value="ECO:0007669"/>
    <property type="project" value="UniProtKB-SubCell"/>
</dbReference>
<dbReference type="SUPFAM" id="SSF54160">
    <property type="entry name" value="Chromo domain-like"/>
    <property type="match status" value="1"/>
</dbReference>
<evidence type="ECO:0000256" key="2">
    <source>
        <dbReference type="ARBA" id="ARBA00023242"/>
    </source>
</evidence>
<dbReference type="Proteomes" id="UP000681722">
    <property type="component" value="Unassembled WGS sequence"/>
</dbReference>
<dbReference type="InterPro" id="IPR051219">
    <property type="entry name" value="Heterochromatin_chromo-domain"/>
</dbReference>
<dbReference type="EMBL" id="CAJNOQ010049820">
    <property type="protein sequence ID" value="CAF1647169.1"/>
    <property type="molecule type" value="Genomic_DNA"/>
</dbReference>